<name>A0ACC1J3K8_9FUNG</name>
<accession>A0ACC1J3K8</accession>
<reference evidence="1" key="1">
    <citation type="submission" date="2022-07" db="EMBL/GenBank/DDBJ databases">
        <title>Phylogenomic reconstructions and comparative analyses of Kickxellomycotina fungi.</title>
        <authorList>
            <person name="Reynolds N.K."/>
            <person name="Stajich J.E."/>
            <person name="Barry K."/>
            <person name="Grigoriev I.V."/>
            <person name="Crous P."/>
            <person name="Smith M.E."/>
        </authorList>
    </citation>
    <scope>NUCLEOTIDE SEQUENCE</scope>
    <source>
        <strain evidence="1">NRRL 5244</strain>
    </source>
</reference>
<comment type="caution">
    <text evidence="1">The sequence shown here is derived from an EMBL/GenBank/DDBJ whole genome shotgun (WGS) entry which is preliminary data.</text>
</comment>
<gene>
    <name evidence="1" type="ORF">FBU59_005075</name>
</gene>
<keyword evidence="2" id="KW-1185">Reference proteome</keyword>
<sequence>MSQLPLRTTTKPSTFRQTPDFQSPNSVISNAITLIFMRAGLLVLQTSGLCNPDVGFCAPKYRERPKIIYREHI</sequence>
<dbReference type="Proteomes" id="UP001150603">
    <property type="component" value="Unassembled WGS sequence"/>
</dbReference>
<proteinExistence type="predicted"/>
<dbReference type="EMBL" id="JANBPW010003907">
    <property type="protein sequence ID" value="KAJ1936369.1"/>
    <property type="molecule type" value="Genomic_DNA"/>
</dbReference>
<evidence type="ECO:0000313" key="1">
    <source>
        <dbReference type="EMBL" id="KAJ1936369.1"/>
    </source>
</evidence>
<protein>
    <submittedName>
        <fullName evidence="1">Uncharacterized protein</fullName>
    </submittedName>
</protein>
<evidence type="ECO:0000313" key="2">
    <source>
        <dbReference type="Proteomes" id="UP001150603"/>
    </source>
</evidence>
<organism evidence="1 2">
    <name type="scientific">Linderina macrospora</name>
    <dbReference type="NCBI Taxonomy" id="4868"/>
    <lineage>
        <taxon>Eukaryota</taxon>
        <taxon>Fungi</taxon>
        <taxon>Fungi incertae sedis</taxon>
        <taxon>Zoopagomycota</taxon>
        <taxon>Kickxellomycotina</taxon>
        <taxon>Kickxellomycetes</taxon>
        <taxon>Kickxellales</taxon>
        <taxon>Kickxellaceae</taxon>
        <taxon>Linderina</taxon>
    </lineage>
</organism>